<dbReference type="OrthoDB" id="1971677at2"/>
<proteinExistence type="predicted"/>
<dbReference type="HOGENOM" id="CLU_2478706_0_0_9"/>
<dbReference type="Proteomes" id="UP000005753">
    <property type="component" value="Chromosome"/>
</dbReference>
<protein>
    <submittedName>
        <fullName evidence="1">Uncharacterized protein</fullName>
    </submittedName>
</protein>
<reference evidence="1 2" key="2">
    <citation type="submission" date="2012-02" db="EMBL/GenBank/DDBJ databases">
        <title>Improved High-Quality Draft sequence of Eubacterium cellulosolvens 6.</title>
        <authorList>
            <consortium name="US DOE Joint Genome Institute"/>
            <person name="Lucas S."/>
            <person name="Han J."/>
            <person name="Lapidus A."/>
            <person name="Cheng J.-F."/>
            <person name="Goodwin L."/>
            <person name="Pitluck S."/>
            <person name="Peters L."/>
            <person name="Mikhailova N."/>
            <person name="Gu W."/>
            <person name="Detter J.C."/>
            <person name="Han C."/>
            <person name="Tapia R."/>
            <person name="Land M."/>
            <person name="Hauser L."/>
            <person name="Kyrpides N."/>
            <person name="Ivanova N."/>
            <person name="Pagani I."/>
            <person name="Johnson E."/>
            <person name="Mukhopadhyay B."/>
            <person name="Anderson I."/>
            <person name="Woyke T."/>
        </authorList>
    </citation>
    <scope>NUCLEOTIDE SEQUENCE [LARGE SCALE GENOMIC DNA]</scope>
    <source>
        <strain evidence="1 2">6</strain>
    </source>
</reference>
<dbReference type="AlphaFoldDB" id="I5ASA8"/>
<keyword evidence="2" id="KW-1185">Reference proteome</keyword>
<evidence type="ECO:0000313" key="1">
    <source>
        <dbReference type="EMBL" id="EIM56681.1"/>
    </source>
</evidence>
<name>I5ASA8_EUBC6</name>
<dbReference type="EMBL" id="CM001487">
    <property type="protein sequence ID" value="EIM56681.1"/>
    <property type="molecule type" value="Genomic_DNA"/>
</dbReference>
<evidence type="ECO:0000313" key="2">
    <source>
        <dbReference type="Proteomes" id="UP000005753"/>
    </source>
</evidence>
<gene>
    <name evidence="1" type="ORF">EubceDRAFT1_0851</name>
</gene>
<reference evidence="1 2" key="1">
    <citation type="submission" date="2010-08" db="EMBL/GenBank/DDBJ databases">
        <authorList>
            <consortium name="US DOE Joint Genome Institute (JGI-PGF)"/>
            <person name="Lucas S."/>
            <person name="Copeland A."/>
            <person name="Lapidus A."/>
            <person name="Cheng J.-F."/>
            <person name="Bruce D."/>
            <person name="Goodwin L."/>
            <person name="Pitluck S."/>
            <person name="Land M.L."/>
            <person name="Hauser L."/>
            <person name="Chang Y.-J."/>
            <person name="Anderson I.J."/>
            <person name="Johnson E."/>
            <person name="Mulhopadhyay B."/>
            <person name="Kyrpides N."/>
            <person name="Woyke T.J."/>
        </authorList>
    </citation>
    <scope>NUCLEOTIDE SEQUENCE [LARGE SCALE GENOMIC DNA]</scope>
    <source>
        <strain evidence="1 2">6</strain>
    </source>
</reference>
<accession>I5ASA8</accession>
<sequence length="87" mass="10177">MSSFEYISEHYGNVCRRCINRMCNVHLVPDDVRYQQYPYECDQCGKMANIVTGVRFSGKLKLFGKKLTEEPNRVESVGDEISWYDID</sequence>
<dbReference type="STRING" id="633697.EubceDRAFT1_0851"/>
<organism evidence="1 2">
    <name type="scientific">Eubacterium cellulosolvens (strain ATCC 43171 / JCM 9499 / 6)</name>
    <name type="common">Cillobacterium cellulosolvens</name>
    <dbReference type="NCBI Taxonomy" id="633697"/>
    <lineage>
        <taxon>Bacteria</taxon>
        <taxon>Bacillati</taxon>
        <taxon>Bacillota</taxon>
        <taxon>Clostridia</taxon>
        <taxon>Eubacteriales</taxon>
        <taxon>Eubacteriaceae</taxon>
        <taxon>Eubacterium</taxon>
    </lineage>
</organism>